<proteinExistence type="predicted"/>
<dbReference type="Pfam" id="PF07238">
    <property type="entry name" value="PilZ"/>
    <property type="match status" value="1"/>
</dbReference>
<evidence type="ECO:0000313" key="3">
    <source>
        <dbReference type="Proteomes" id="UP000036923"/>
    </source>
</evidence>
<dbReference type="OrthoDB" id="2081366at2"/>
<dbReference type="GO" id="GO:0035438">
    <property type="term" value="F:cyclic-di-GMP binding"/>
    <property type="evidence" value="ECO:0007669"/>
    <property type="project" value="InterPro"/>
</dbReference>
<accession>A0A0L6JJ48</accession>
<gene>
    <name evidence="2" type="ORF">Bccel_1015</name>
</gene>
<comment type="caution">
    <text evidence="2">The sequence shown here is derived from an EMBL/GenBank/DDBJ whole genome shotgun (WGS) entry which is preliminary data.</text>
</comment>
<protein>
    <submittedName>
        <fullName evidence="2">Type IV pilus assembly PilZ</fullName>
    </submittedName>
</protein>
<evidence type="ECO:0000259" key="1">
    <source>
        <dbReference type="Pfam" id="PF07238"/>
    </source>
</evidence>
<name>A0A0L6JJ48_9FIRM</name>
<dbReference type="Gene3D" id="2.40.10.220">
    <property type="entry name" value="predicted glycosyltransferase like domains"/>
    <property type="match status" value="1"/>
</dbReference>
<dbReference type="RefSeq" id="WP_036940393.1">
    <property type="nucleotide sequence ID" value="NZ_JQKC01000013.1"/>
</dbReference>
<feature type="domain" description="PilZ" evidence="1">
    <location>
        <begin position="113"/>
        <end position="211"/>
    </location>
</feature>
<dbReference type="InterPro" id="IPR009875">
    <property type="entry name" value="PilZ_domain"/>
</dbReference>
<reference evidence="3" key="1">
    <citation type="submission" date="2015-07" db="EMBL/GenBank/DDBJ databases">
        <title>Near-Complete Genome Sequence of the Cellulolytic Bacterium Bacteroides (Pseudobacteroides) cellulosolvens ATCC 35603.</title>
        <authorList>
            <person name="Dassa B."/>
            <person name="Utturkar S.M."/>
            <person name="Klingeman D.M."/>
            <person name="Hurt R.A."/>
            <person name="Keller M."/>
            <person name="Xu J."/>
            <person name="Reddy Y.H.K."/>
            <person name="Borovok I."/>
            <person name="Grinberg I.R."/>
            <person name="Lamed R."/>
            <person name="Zhivin O."/>
            <person name="Bayer E.A."/>
            <person name="Brown S.D."/>
        </authorList>
    </citation>
    <scope>NUCLEOTIDE SEQUENCE [LARGE SCALE GENOMIC DNA]</scope>
    <source>
        <strain evidence="3">DSM 2933</strain>
    </source>
</reference>
<dbReference type="STRING" id="398512.Bccel_1015"/>
<dbReference type="EMBL" id="LGTC01000001">
    <property type="protein sequence ID" value="KNY25755.1"/>
    <property type="molecule type" value="Genomic_DNA"/>
</dbReference>
<dbReference type="eggNOG" id="ENOG5032RC9">
    <property type="taxonomic scope" value="Bacteria"/>
</dbReference>
<keyword evidence="3" id="KW-1185">Reference proteome</keyword>
<sequence>MAGYNLDDKTGLLSVFNKASLKVIKVSSDIGMKHYNVYNNLVATVELVNDPIIKLTIKEGMKDLALAPRDIIVLSYNSDNDVYLLSASIISIEDDEPYQFTVSSLKIEKLKDLRKAERFFISNAAYIKVQGIMEPIFGIATNISTSGIKIVCNINLLMEDVMELTVMIDKNQKIVFRGKIVRKNKIMDLYEYGFEIYEISEVNRRNLHHYVNTFKFDNP</sequence>
<dbReference type="Proteomes" id="UP000036923">
    <property type="component" value="Unassembled WGS sequence"/>
</dbReference>
<evidence type="ECO:0000313" key="2">
    <source>
        <dbReference type="EMBL" id="KNY25755.1"/>
    </source>
</evidence>
<organism evidence="2 3">
    <name type="scientific">Pseudobacteroides cellulosolvens ATCC 35603 = DSM 2933</name>
    <dbReference type="NCBI Taxonomy" id="398512"/>
    <lineage>
        <taxon>Bacteria</taxon>
        <taxon>Bacillati</taxon>
        <taxon>Bacillota</taxon>
        <taxon>Clostridia</taxon>
        <taxon>Eubacteriales</taxon>
        <taxon>Oscillospiraceae</taxon>
        <taxon>Pseudobacteroides</taxon>
    </lineage>
</organism>
<dbReference type="SUPFAM" id="SSF141371">
    <property type="entry name" value="PilZ domain-like"/>
    <property type="match status" value="1"/>
</dbReference>
<dbReference type="AlphaFoldDB" id="A0A0L6JJ48"/>